<evidence type="ECO:0000256" key="1">
    <source>
        <dbReference type="SAM" id="Phobius"/>
    </source>
</evidence>
<feature type="transmembrane region" description="Helical" evidence="1">
    <location>
        <begin position="258"/>
        <end position="279"/>
    </location>
</feature>
<accession>A0A5C8F2F2</accession>
<dbReference type="Proteomes" id="UP000324574">
    <property type="component" value="Unassembled WGS sequence"/>
</dbReference>
<protein>
    <submittedName>
        <fullName evidence="2">Uncharacterized protein</fullName>
    </submittedName>
</protein>
<proteinExistence type="predicted"/>
<gene>
    <name evidence="2" type="ORF">EPJ70_09580</name>
</gene>
<evidence type="ECO:0000313" key="3">
    <source>
        <dbReference type="Proteomes" id="UP000324574"/>
    </source>
</evidence>
<keyword evidence="1" id="KW-1133">Transmembrane helix</keyword>
<feature type="transmembrane region" description="Helical" evidence="1">
    <location>
        <begin position="285"/>
        <end position="305"/>
    </location>
</feature>
<dbReference type="EMBL" id="SAYG01000009">
    <property type="protein sequence ID" value="TXJ44457.1"/>
    <property type="molecule type" value="Genomic_DNA"/>
</dbReference>
<sequence>MKFNIIIIFILLILICYVSLYIEKYYRQIDFNNSVKYDYIAISDNRYNRNDYYYYERDAKFYNENNKRIPAFVIMELNSIYDNEALINENNIIKGKYELLKENEIAISFNLSKKFNLSIGDYIYFSDISLNQKIKNEIKYIFKSSYGLYDIDVNNNYGIILMGFNKNYYDNIKSQVLVSLSKDTINSNKILNFIDIYKNNRNYFSFSFYNIFLMIFISALYSYLYYISIIKNKSKKYESLIILGCEKKIIRLKVIRDFILFSILSLIFLFFVIIINLILNGLISLFTLSIIFAILIILTFFIFILEIKRLNKI</sequence>
<organism evidence="2 3">
    <name type="scientific">Brachyspira aalborgi</name>
    <dbReference type="NCBI Taxonomy" id="29522"/>
    <lineage>
        <taxon>Bacteria</taxon>
        <taxon>Pseudomonadati</taxon>
        <taxon>Spirochaetota</taxon>
        <taxon>Spirochaetia</taxon>
        <taxon>Brachyspirales</taxon>
        <taxon>Brachyspiraceae</taxon>
        <taxon>Brachyspira</taxon>
    </lineage>
</organism>
<comment type="caution">
    <text evidence="2">The sequence shown here is derived from an EMBL/GenBank/DDBJ whole genome shotgun (WGS) entry which is preliminary data.</text>
</comment>
<evidence type="ECO:0000313" key="2">
    <source>
        <dbReference type="EMBL" id="TXJ44457.1"/>
    </source>
</evidence>
<dbReference type="AlphaFoldDB" id="A0A5C8F2F2"/>
<name>A0A5C8F2F2_9SPIR</name>
<feature type="transmembrane region" description="Helical" evidence="1">
    <location>
        <begin position="206"/>
        <end position="226"/>
    </location>
</feature>
<reference evidence="2 3" key="1">
    <citation type="journal article" date="1992" name="Lakartidningen">
        <title>[Penicillin V and not amoxicillin is the first choice preparation in acute otitis].</title>
        <authorList>
            <person name="Kamme C."/>
            <person name="Lundgren K."/>
            <person name="Prellner K."/>
        </authorList>
    </citation>
    <scope>NUCLEOTIDE SEQUENCE [LARGE SCALE GENOMIC DNA]</scope>
    <source>
        <strain evidence="2 3">PC3714II</strain>
    </source>
</reference>
<keyword evidence="1" id="KW-0812">Transmembrane</keyword>
<dbReference type="RefSeq" id="WP_147527143.1">
    <property type="nucleotide sequence ID" value="NZ_SAYG01000009.1"/>
</dbReference>
<keyword evidence="1" id="KW-0472">Membrane</keyword>